<accession>A0ABT0LBC3</accession>
<sequence>MLIIAGERLTCTAMNNAVSKNRNLMEQVHHVFNAMFADAKQTLALLEERKAEDNTELKEVLVQVITHFGLFRVSYQKQLSKWIDSEHYRGDDKPHYYHASGEESWQFQQREYRFWYEAAIALDAWIQSRDCRLYEKKLAQAVYQNPYIDILMNSLIHKLYYQINQLIESNRDIFYDVTMELLSGQTLLRMISNNGQLQLATSFGSYRNRLNQDGTVHCNNNVLFAQKVTYDAPMSILTTPQDYPLRDKVVLLHDMADYFGKQQAWEPQTAAQGLVENEIKADCSVSIGGGQGKVSQACVPDVASSLSRKLRGVGLNHTCRDETALSSLLARKQQLFLWAGHSSSVIRMLKVACWAQASQSELTALSQALMAFWRLDYDGRCQYPFHTLHEVMDMAKNVGVNYQINTHKKGPECIHIDSIDRDYLERFIEEMGTQLESLFKLSDTQVSTKHNPTSVEHNLNEMHENATRERKRAKADELLTELKQAMAKLSEEKFNQAMDQPIQSRMNAFSSTERTVPDKAFASFYEALCSLQTLLMEMKSSLGD</sequence>
<proteinExistence type="predicted"/>
<name>A0ABT0LBC3_9GAMM</name>
<gene>
    <name evidence="2" type="ORF">L2764_10910</name>
</gene>
<dbReference type="Proteomes" id="UP001203423">
    <property type="component" value="Unassembled WGS sequence"/>
</dbReference>
<reference evidence="2 3" key="1">
    <citation type="submission" date="2022-01" db="EMBL/GenBank/DDBJ databases">
        <title>Whole genome-based taxonomy of the Shewanellaceae.</title>
        <authorList>
            <person name="Martin-Rodriguez A.J."/>
        </authorList>
    </citation>
    <scope>NUCLEOTIDE SEQUENCE [LARGE SCALE GENOMIC DNA]</scope>
    <source>
        <strain evidence="2 3">DSM 17177</strain>
    </source>
</reference>
<feature type="coiled-coil region" evidence="1">
    <location>
        <begin position="456"/>
        <end position="495"/>
    </location>
</feature>
<evidence type="ECO:0000313" key="3">
    <source>
        <dbReference type="Proteomes" id="UP001203423"/>
    </source>
</evidence>
<comment type="caution">
    <text evidence="2">The sequence shown here is derived from an EMBL/GenBank/DDBJ whole genome shotgun (WGS) entry which is preliminary data.</text>
</comment>
<organism evidence="2 3">
    <name type="scientific">Shewanella surugensis</name>
    <dbReference type="NCBI Taxonomy" id="212020"/>
    <lineage>
        <taxon>Bacteria</taxon>
        <taxon>Pseudomonadati</taxon>
        <taxon>Pseudomonadota</taxon>
        <taxon>Gammaproteobacteria</taxon>
        <taxon>Alteromonadales</taxon>
        <taxon>Shewanellaceae</taxon>
        <taxon>Shewanella</taxon>
    </lineage>
</organism>
<evidence type="ECO:0000313" key="2">
    <source>
        <dbReference type="EMBL" id="MCL1124972.1"/>
    </source>
</evidence>
<dbReference type="EMBL" id="JAKIKS010000036">
    <property type="protein sequence ID" value="MCL1124972.1"/>
    <property type="molecule type" value="Genomic_DNA"/>
</dbReference>
<protein>
    <submittedName>
        <fullName evidence="2">Uncharacterized protein</fullName>
    </submittedName>
</protein>
<evidence type="ECO:0000256" key="1">
    <source>
        <dbReference type="SAM" id="Coils"/>
    </source>
</evidence>
<keyword evidence="1" id="KW-0175">Coiled coil</keyword>
<keyword evidence="3" id="KW-1185">Reference proteome</keyword>
<dbReference type="RefSeq" id="WP_248940248.1">
    <property type="nucleotide sequence ID" value="NZ_JAKIKS010000036.1"/>
</dbReference>
<feature type="coiled-coil region" evidence="1">
    <location>
        <begin position="36"/>
        <end position="63"/>
    </location>
</feature>